<organism evidence="7 8">
    <name type="scientific">Tenebrio molitor</name>
    <name type="common">Yellow mealworm beetle</name>
    <dbReference type="NCBI Taxonomy" id="7067"/>
    <lineage>
        <taxon>Eukaryota</taxon>
        <taxon>Metazoa</taxon>
        <taxon>Ecdysozoa</taxon>
        <taxon>Arthropoda</taxon>
        <taxon>Hexapoda</taxon>
        <taxon>Insecta</taxon>
        <taxon>Pterygota</taxon>
        <taxon>Neoptera</taxon>
        <taxon>Endopterygota</taxon>
        <taxon>Coleoptera</taxon>
        <taxon>Polyphaga</taxon>
        <taxon>Cucujiformia</taxon>
        <taxon>Tenebrionidae</taxon>
        <taxon>Tenebrio</taxon>
    </lineage>
</organism>
<dbReference type="AlphaFoldDB" id="A0A8J6HGU3"/>
<evidence type="ECO:0000313" key="7">
    <source>
        <dbReference type="EMBL" id="KAH0814454.1"/>
    </source>
</evidence>
<evidence type="ECO:0000259" key="6">
    <source>
        <dbReference type="Pfam" id="PF04116"/>
    </source>
</evidence>
<evidence type="ECO:0000313" key="8">
    <source>
        <dbReference type="Proteomes" id="UP000719412"/>
    </source>
</evidence>
<accession>A0A8J6HGU3</accession>
<keyword evidence="2 5" id="KW-0812">Transmembrane</keyword>
<evidence type="ECO:0000256" key="3">
    <source>
        <dbReference type="ARBA" id="ARBA00022989"/>
    </source>
</evidence>
<evidence type="ECO:0000256" key="5">
    <source>
        <dbReference type="SAM" id="Phobius"/>
    </source>
</evidence>
<dbReference type="GO" id="GO:0016020">
    <property type="term" value="C:membrane"/>
    <property type="evidence" value="ECO:0007669"/>
    <property type="project" value="UniProtKB-SubCell"/>
</dbReference>
<dbReference type="Pfam" id="PF04116">
    <property type="entry name" value="FA_hydroxylase"/>
    <property type="match status" value="1"/>
</dbReference>
<feature type="domain" description="Fatty acid hydroxylase" evidence="6">
    <location>
        <begin position="179"/>
        <end position="292"/>
    </location>
</feature>
<dbReference type="Proteomes" id="UP000719412">
    <property type="component" value="Unassembled WGS sequence"/>
</dbReference>
<dbReference type="InterPro" id="IPR050307">
    <property type="entry name" value="Sterol_Desaturase_Related"/>
</dbReference>
<evidence type="ECO:0000256" key="1">
    <source>
        <dbReference type="ARBA" id="ARBA00004370"/>
    </source>
</evidence>
<dbReference type="EMBL" id="JABDTM020024271">
    <property type="protein sequence ID" value="KAH0814454.1"/>
    <property type="molecule type" value="Genomic_DNA"/>
</dbReference>
<feature type="transmembrane region" description="Helical" evidence="5">
    <location>
        <begin position="220"/>
        <end position="242"/>
    </location>
</feature>
<evidence type="ECO:0000256" key="2">
    <source>
        <dbReference type="ARBA" id="ARBA00022692"/>
    </source>
</evidence>
<dbReference type="GO" id="GO:0005506">
    <property type="term" value="F:iron ion binding"/>
    <property type="evidence" value="ECO:0007669"/>
    <property type="project" value="InterPro"/>
</dbReference>
<dbReference type="InterPro" id="IPR006694">
    <property type="entry name" value="Fatty_acid_hydroxylase"/>
</dbReference>
<feature type="transmembrane region" description="Helical" evidence="5">
    <location>
        <begin position="112"/>
        <end position="132"/>
    </location>
</feature>
<keyword evidence="4 5" id="KW-0472">Membrane</keyword>
<comment type="subcellular location">
    <subcellularLocation>
        <location evidence="1">Membrane</location>
    </subcellularLocation>
</comment>
<protein>
    <recommendedName>
        <fullName evidence="6">Fatty acid hydroxylase domain-containing protein</fullName>
    </recommendedName>
</protein>
<gene>
    <name evidence="7" type="ORF">GEV33_008336</name>
</gene>
<evidence type="ECO:0000256" key="4">
    <source>
        <dbReference type="ARBA" id="ARBA00023136"/>
    </source>
</evidence>
<proteinExistence type="predicted"/>
<keyword evidence="8" id="KW-1185">Reference proteome</keyword>
<reference evidence="7" key="1">
    <citation type="journal article" date="2020" name="J Insects Food Feed">
        <title>The yellow mealworm (Tenebrio molitor) genome: a resource for the emerging insects as food and feed industry.</title>
        <authorList>
            <person name="Eriksson T."/>
            <person name="Andere A."/>
            <person name="Kelstrup H."/>
            <person name="Emery V."/>
            <person name="Picard C."/>
        </authorList>
    </citation>
    <scope>NUCLEOTIDE SEQUENCE</scope>
    <source>
        <strain evidence="7">Stoneville</strain>
        <tissue evidence="7">Whole head</tissue>
    </source>
</reference>
<name>A0A8J6HGU3_TENMO</name>
<reference evidence="7" key="2">
    <citation type="submission" date="2021-08" db="EMBL/GenBank/DDBJ databases">
        <authorList>
            <person name="Eriksson T."/>
        </authorList>
    </citation>
    <scope>NUCLEOTIDE SEQUENCE</scope>
    <source>
        <strain evidence="7">Stoneville</strain>
        <tissue evidence="7">Whole head</tissue>
    </source>
</reference>
<keyword evidence="3 5" id="KW-1133">Transmembrane helix</keyword>
<feature type="transmembrane region" description="Helical" evidence="5">
    <location>
        <begin position="74"/>
        <end position="100"/>
    </location>
</feature>
<sequence>MGRSKKKSQQKQQNDWFKDPMAVTWTENYSDVINKYWEKLPQTWYFYVRRRDRAEEWKCQPKKWMSPELERHEIILGSTTLFINATLSGMLACYIANGGYSTVYYEIADYGWLWFVLQWPAIFIYQIDTLFAPHSKHHKPTMNAVYGSIRVRGPCLILIPSNVSEGIAFQRRHLNKGWIYHIPFLYRNFHKLHHKYKQPTAFSVTAIHPVESLHIQLMDILPLFTVPIHWFPFYVVALYTYYHGIIDHSGVNFKAYWWQPWQPDAIFHDNHHQYFHVNFAFNISYWDKLHGTYRRKDRVYTEDIFYGKGKRIDEVSVEELKADLEERESENPLAYRDNKMEFKLSDSELKAMKGSKGDDNRHAAAVPTRNTLYDRRNAEGYAKDARNETTKLMEMVTVELKSSDRSCCGASRCRKLDSGTPVRVSFGGEDCACAEIARLKNPAVTPVGSRTCLLPLGSTGYEDGIWR</sequence>
<comment type="caution">
    <text evidence="7">The sequence shown here is derived from an EMBL/GenBank/DDBJ whole genome shotgun (WGS) entry which is preliminary data.</text>
</comment>
<dbReference type="PANTHER" id="PTHR11863">
    <property type="entry name" value="STEROL DESATURASE"/>
    <property type="match status" value="1"/>
</dbReference>
<dbReference type="GO" id="GO:0016491">
    <property type="term" value="F:oxidoreductase activity"/>
    <property type="evidence" value="ECO:0007669"/>
    <property type="project" value="InterPro"/>
</dbReference>
<dbReference type="GO" id="GO:0008610">
    <property type="term" value="P:lipid biosynthetic process"/>
    <property type="evidence" value="ECO:0007669"/>
    <property type="project" value="InterPro"/>
</dbReference>